<proteinExistence type="inferred from homology"/>
<gene>
    <name evidence="6 7" type="primary">citG</name>
    <name evidence="7" type="ORF">DDT56_06545</name>
</gene>
<dbReference type="EC" id="2.4.2.52" evidence="6"/>
<comment type="catalytic activity">
    <reaction evidence="1 6">
        <text>3'-dephospho-CoA + ATP = 2'-(5''-triphospho-alpha-D-ribosyl)-3'-dephospho-CoA + adenine</text>
        <dbReference type="Rhea" id="RHEA:15117"/>
        <dbReference type="ChEBI" id="CHEBI:16708"/>
        <dbReference type="ChEBI" id="CHEBI:30616"/>
        <dbReference type="ChEBI" id="CHEBI:57328"/>
        <dbReference type="ChEBI" id="CHEBI:61378"/>
        <dbReference type="EC" id="2.4.2.52"/>
    </reaction>
</comment>
<evidence type="ECO:0000256" key="4">
    <source>
        <dbReference type="ARBA" id="ARBA00022741"/>
    </source>
</evidence>
<evidence type="ECO:0000256" key="2">
    <source>
        <dbReference type="ARBA" id="ARBA00006812"/>
    </source>
</evidence>
<evidence type="ECO:0000256" key="5">
    <source>
        <dbReference type="ARBA" id="ARBA00022840"/>
    </source>
</evidence>
<keyword evidence="3 6" id="KW-0808">Transferase</keyword>
<evidence type="ECO:0000256" key="3">
    <source>
        <dbReference type="ARBA" id="ARBA00022679"/>
    </source>
</evidence>
<keyword evidence="4 6" id="KW-0547">Nucleotide-binding</keyword>
<evidence type="ECO:0000256" key="6">
    <source>
        <dbReference type="HAMAP-Rule" id="MF_00397"/>
    </source>
</evidence>
<comment type="similarity">
    <text evidence="2 6">Belongs to the CitG/MdcB family.</text>
</comment>
<dbReference type="NCBIfam" id="TIGR03125">
    <property type="entry name" value="citrate_citG"/>
    <property type="match status" value="1"/>
</dbReference>
<dbReference type="GO" id="GO:0005524">
    <property type="term" value="F:ATP binding"/>
    <property type="evidence" value="ECO:0007669"/>
    <property type="project" value="UniProtKB-KW"/>
</dbReference>
<keyword evidence="8" id="KW-1185">Reference proteome</keyword>
<comment type="caution">
    <text evidence="7">The sequence shown here is derived from an EMBL/GenBank/DDBJ whole genome shotgun (WGS) entry which is preliminary data.</text>
</comment>
<evidence type="ECO:0000313" key="7">
    <source>
        <dbReference type="EMBL" id="PWC17895.1"/>
    </source>
</evidence>
<dbReference type="PANTHER" id="PTHR30201">
    <property type="entry name" value="TRIPHOSPHORIBOSYL-DEPHOSPHO-COA SYNTHASE"/>
    <property type="match status" value="1"/>
</dbReference>
<keyword evidence="5 6" id="KW-0067">ATP-binding</keyword>
<reference evidence="7 8" key="1">
    <citation type="submission" date="2018-04" db="EMBL/GenBank/DDBJ databases">
        <title>Brenneria corticis sp.nov.</title>
        <authorList>
            <person name="Li Y."/>
        </authorList>
    </citation>
    <scope>NUCLEOTIDE SEQUENCE [LARGE SCALE GENOMIC DNA]</scope>
    <source>
        <strain evidence="7 8">CFCC 11842</strain>
    </source>
</reference>
<dbReference type="AlphaFoldDB" id="A0A2U1U893"/>
<dbReference type="RefSeq" id="WP_136165663.1">
    <property type="nucleotide sequence ID" value="NZ_KZ819074.1"/>
</dbReference>
<dbReference type="FunFam" id="1.10.4200.10:FF:000001">
    <property type="entry name" value="Triphosphoribosyl-dephospho-CoA synthase CitG"/>
    <property type="match status" value="1"/>
</dbReference>
<dbReference type="GO" id="GO:0051191">
    <property type="term" value="P:prosthetic group biosynthetic process"/>
    <property type="evidence" value="ECO:0007669"/>
    <property type="project" value="TreeGrafter"/>
</dbReference>
<dbReference type="HAMAP" id="MF_00397">
    <property type="entry name" value="CitG"/>
    <property type="match status" value="1"/>
</dbReference>
<accession>A0A2U1U893</accession>
<dbReference type="EMBL" id="QDKH01000006">
    <property type="protein sequence ID" value="PWC17895.1"/>
    <property type="molecule type" value="Genomic_DNA"/>
</dbReference>
<dbReference type="InterPro" id="IPR002736">
    <property type="entry name" value="CitG"/>
</dbReference>
<dbReference type="Proteomes" id="UP000296159">
    <property type="component" value="Unassembled WGS sequence"/>
</dbReference>
<sequence length="308" mass="33721">MTPITPHLATSHIVSGTADIASILRVEPYSVLAWRAMLTEVNLTPKPGLVDRHNCGAHKDMSLLDFHRSAFAIRQWLPYFLEFGLCSASLPPTQVLSGIRPLGMACEAHMLRATAGVNTHKGTIFILGLLFTALGRLLHQQQPITPERLCRTVASFCPGLVARELETRNLPQTAGERLFRQLGLTGARGAAEAGYPLVIRLALPHYRLRLQQGTDPELALLDTLILLIAHNDDTNIASRGGQSSLRWIQQQAAAIQSQGGIRQHSDLKKIHQFDTACIQRNLSPGGSADLLIATWFLAQLTTPANLFL</sequence>
<protein>
    <recommendedName>
        <fullName evidence="6">Probable 2-(5''-triphosphoribosyl)-3'-dephosphocoenzyme-A synthase</fullName>
        <shortName evidence="6">2-(5''-triphosphoribosyl)-3'-dephospho-CoA synthase</shortName>
        <ecNumber evidence="6">2.4.2.52</ecNumber>
    </recommendedName>
</protein>
<organism evidence="7 8">
    <name type="scientific">Brenneria corticis</name>
    <dbReference type="NCBI Taxonomy" id="2173106"/>
    <lineage>
        <taxon>Bacteria</taxon>
        <taxon>Pseudomonadati</taxon>
        <taxon>Pseudomonadota</taxon>
        <taxon>Gammaproteobacteria</taxon>
        <taxon>Enterobacterales</taxon>
        <taxon>Pectobacteriaceae</taxon>
        <taxon>Brenneria</taxon>
    </lineage>
</organism>
<dbReference type="InterPro" id="IPR017551">
    <property type="entry name" value="TriPribosyl-deP-CoA_syn_CitG"/>
</dbReference>
<dbReference type="PANTHER" id="PTHR30201:SF2">
    <property type="entry name" value="2-(5''-TRIPHOSPHORIBOSYL)-3'-DEPHOSPHOCOENZYME-A SYNTHASE"/>
    <property type="match status" value="1"/>
</dbReference>
<evidence type="ECO:0000256" key="1">
    <source>
        <dbReference type="ARBA" id="ARBA00001210"/>
    </source>
</evidence>
<dbReference type="GO" id="GO:0046917">
    <property type="term" value="F:triphosphoribosyl-dephospho-CoA synthase activity"/>
    <property type="evidence" value="ECO:0007669"/>
    <property type="project" value="UniProtKB-UniRule"/>
</dbReference>
<evidence type="ECO:0000313" key="8">
    <source>
        <dbReference type="Proteomes" id="UP000296159"/>
    </source>
</evidence>
<name>A0A2U1U893_9GAMM</name>
<dbReference type="Pfam" id="PF01874">
    <property type="entry name" value="CitG"/>
    <property type="match status" value="1"/>
</dbReference>
<dbReference type="Gene3D" id="1.10.4200.10">
    <property type="entry name" value="Triphosphoribosyl-dephospho-CoA protein"/>
    <property type="match status" value="1"/>
</dbReference>